<evidence type="ECO:0000313" key="7">
    <source>
        <dbReference type="Proteomes" id="UP000076154"/>
    </source>
</evidence>
<dbReference type="OrthoDB" id="958254at2759"/>
<comment type="similarity">
    <text evidence="2">Belongs to the GILT family.</text>
</comment>
<dbReference type="GO" id="GO:0005576">
    <property type="term" value="C:extracellular region"/>
    <property type="evidence" value="ECO:0007669"/>
    <property type="project" value="UniProtKB-SubCell"/>
</dbReference>
<keyword evidence="7" id="KW-1185">Reference proteome</keyword>
<organism evidence="6 7">
    <name type="scientific">Hypsizygus marmoreus</name>
    <name type="common">White beech mushroom</name>
    <name type="synonym">Agaricus marmoreus</name>
    <dbReference type="NCBI Taxonomy" id="39966"/>
    <lineage>
        <taxon>Eukaryota</taxon>
        <taxon>Fungi</taxon>
        <taxon>Dikarya</taxon>
        <taxon>Basidiomycota</taxon>
        <taxon>Agaricomycotina</taxon>
        <taxon>Agaricomycetes</taxon>
        <taxon>Agaricomycetidae</taxon>
        <taxon>Agaricales</taxon>
        <taxon>Tricholomatineae</taxon>
        <taxon>Lyophyllaceae</taxon>
        <taxon>Hypsizygus</taxon>
    </lineage>
</organism>
<dbReference type="Proteomes" id="UP000076154">
    <property type="component" value="Unassembled WGS sequence"/>
</dbReference>
<evidence type="ECO:0000256" key="1">
    <source>
        <dbReference type="ARBA" id="ARBA00004613"/>
    </source>
</evidence>
<protein>
    <submittedName>
        <fullName evidence="6">Uncharacterized protein</fullName>
    </submittedName>
</protein>
<dbReference type="PANTHER" id="PTHR13234:SF8">
    <property type="entry name" value="GAMMA-INTERFERON-INDUCIBLE LYSOSOMAL THIOL REDUCTASE"/>
    <property type="match status" value="1"/>
</dbReference>
<comment type="subcellular location">
    <subcellularLocation>
        <location evidence="1">Secreted</location>
    </subcellularLocation>
</comment>
<dbReference type="STRING" id="39966.A0A369JN34"/>
<dbReference type="GO" id="GO:0016671">
    <property type="term" value="F:oxidoreductase activity, acting on a sulfur group of donors, disulfide as acceptor"/>
    <property type="evidence" value="ECO:0007669"/>
    <property type="project" value="InterPro"/>
</dbReference>
<comment type="caution">
    <text evidence="6">The sequence shown here is derived from an EMBL/GenBank/DDBJ whole genome shotgun (WGS) entry which is preliminary data.</text>
</comment>
<evidence type="ECO:0000256" key="2">
    <source>
        <dbReference type="ARBA" id="ARBA00005679"/>
    </source>
</evidence>
<dbReference type="EMBL" id="LUEZ02000049">
    <property type="protein sequence ID" value="RDB22620.1"/>
    <property type="molecule type" value="Genomic_DNA"/>
</dbReference>
<proteinExistence type="inferred from homology"/>
<evidence type="ECO:0000256" key="3">
    <source>
        <dbReference type="ARBA" id="ARBA00022525"/>
    </source>
</evidence>
<keyword evidence="5" id="KW-0325">Glycoprotein</keyword>
<dbReference type="Pfam" id="PF03227">
    <property type="entry name" value="GILT"/>
    <property type="match status" value="1"/>
</dbReference>
<dbReference type="PANTHER" id="PTHR13234">
    <property type="entry name" value="GAMMA-INTERFERON INDUCIBLE LYSOSOMAL THIOL REDUCTASE GILT"/>
    <property type="match status" value="1"/>
</dbReference>
<name>A0A369JN34_HYPMA</name>
<evidence type="ECO:0000256" key="5">
    <source>
        <dbReference type="ARBA" id="ARBA00023180"/>
    </source>
</evidence>
<keyword evidence="3" id="KW-0964">Secreted</keyword>
<sequence length="252" mass="28248">MHIVRRRRVVCALDKVTRAMRFLAVLSFVPTAVLGLRLPWTVLQDLTQPWRLMKFDDTKVPVQLGVMSRCPDALLCESTFNEVIRKVADKIDLSLVYVAKLDPSRADFGVKCMHGVEECAGNVQQLCVAKYEPTPVWWEFVQCQNYQGRDKIGDADIALKCASAAGFEWKTSEAGRCAGVDGSGRGVEGVGLLKESVALGLRLGIEKSCTVLINGRKVCVHDETWKECENGHTVRDFVRQINEEYDRLNESR</sequence>
<gene>
    <name evidence="6" type="ORF">Hypma_010208</name>
</gene>
<evidence type="ECO:0000313" key="6">
    <source>
        <dbReference type="EMBL" id="RDB22620.1"/>
    </source>
</evidence>
<dbReference type="InParanoid" id="A0A369JN34"/>
<keyword evidence="4" id="KW-0732">Signal</keyword>
<accession>A0A369JN34</accession>
<dbReference type="AlphaFoldDB" id="A0A369JN34"/>
<reference evidence="6" key="1">
    <citation type="submission" date="2018-04" db="EMBL/GenBank/DDBJ databases">
        <title>Whole genome sequencing of Hypsizygus marmoreus.</title>
        <authorList>
            <person name="Choi I.-G."/>
            <person name="Min B."/>
            <person name="Kim J.-G."/>
            <person name="Kim S."/>
            <person name="Oh Y.-L."/>
            <person name="Kong W.-S."/>
            <person name="Park H."/>
            <person name="Jeong J."/>
            <person name="Song E.-S."/>
        </authorList>
    </citation>
    <scope>NUCLEOTIDE SEQUENCE [LARGE SCALE GENOMIC DNA]</scope>
    <source>
        <strain evidence="6">51987-8</strain>
    </source>
</reference>
<evidence type="ECO:0000256" key="4">
    <source>
        <dbReference type="ARBA" id="ARBA00022729"/>
    </source>
</evidence>
<dbReference type="InterPro" id="IPR004911">
    <property type="entry name" value="Interferon-induced_GILT"/>
</dbReference>